<evidence type="ECO:0000313" key="3">
    <source>
        <dbReference type="Proteomes" id="UP000176498"/>
    </source>
</evidence>
<reference evidence="2 3" key="1">
    <citation type="journal article" date="2016" name="Nat. Commun.">
        <title>Thousands of microbial genomes shed light on interconnected biogeochemical processes in an aquifer system.</title>
        <authorList>
            <person name="Anantharaman K."/>
            <person name="Brown C.T."/>
            <person name="Hug L.A."/>
            <person name="Sharon I."/>
            <person name="Castelle C.J."/>
            <person name="Probst A.J."/>
            <person name="Thomas B.C."/>
            <person name="Singh A."/>
            <person name="Wilkins M.J."/>
            <person name="Karaoz U."/>
            <person name="Brodie E.L."/>
            <person name="Williams K.H."/>
            <person name="Hubbard S.S."/>
            <person name="Banfield J.F."/>
        </authorList>
    </citation>
    <scope>NUCLEOTIDE SEQUENCE [LARGE SCALE GENOMIC DNA]</scope>
</reference>
<sequence>MAYNDNGDRPQRQMFDVSSMGLKCAQCGADITELPFQPTADRPVYCRDCNRARKQNFRKRF</sequence>
<dbReference type="AlphaFoldDB" id="A0A1G1XQW8"/>
<proteinExistence type="predicted"/>
<feature type="domain" description="CxxC-x17-CxxC" evidence="1">
    <location>
        <begin position="22"/>
        <end position="53"/>
    </location>
</feature>
<dbReference type="Proteomes" id="UP000176498">
    <property type="component" value="Unassembled WGS sequence"/>
</dbReference>
<comment type="caution">
    <text evidence="2">The sequence shown here is derived from an EMBL/GenBank/DDBJ whole genome shotgun (WGS) entry which is preliminary data.</text>
</comment>
<accession>A0A1G1XQW8</accession>
<evidence type="ECO:0000259" key="1">
    <source>
        <dbReference type="Pfam" id="PF23477"/>
    </source>
</evidence>
<gene>
    <name evidence="2" type="ORF">A2Y82_04675</name>
</gene>
<dbReference type="Pfam" id="PF23477">
    <property type="entry name" value="zf_Tbcl_2"/>
    <property type="match status" value="1"/>
</dbReference>
<dbReference type="NCBIfam" id="TIGR04272">
    <property type="entry name" value="cxxc_cxxc_Mbark"/>
    <property type="match status" value="1"/>
</dbReference>
<organism evidence="2 3">
    <name type="scientific">Candidatus Buchananbacteria bacterium RBG_13_36_9</name>
    <dbReference type="NCBI Taxonomy" id="1797530"/>
    <lineage>
        <taxon>Bacteria</taxon>
        <taxon>Candidatus Buchananiibacteriota</taxon>
    </lineage>
</organism>
<dbReference type="EMBL" id="MHHZ01000004">
    <property type="protein sequence ID" value="OGY42408.1"/>
    <property type="molecule type" value="Genomic_DNA"/>
</dbReference>
<dbReference type="InterPro" id="IPR026363">
    <property type="entry name" value="CxxC-x17-CxxC_dom"/>
</dbReference>
<name>A0A1G1XQW8_9BACT</name>
<evidence type="ECO:0000313" key="2">
    <source>
        <dbReference type="EMBL" id="OGY42408.1"/>
    </source>
</evidence>
<protein>
    <recommendedName>
        <fullName evidence="1">CxxC-x17-CxxC domain-containing protein</fullName>
    </recommendedName>
</protein>